<organism evidence="2 3">
    <name type="scientific">Leishmania orientalis</name>
    <dbReference type="NCBI Taxonomy" id="2249476"/>
    <lineage>
        <taxon>Eukaryota</taxon>
        <taxon>Discoba</taxon>
        <taxon>Euglenozoa</taxon>
        <taxon>Kinetoplastea</taxon>
        <taxon>Metakinetoplastina</taxon>
        <taxon>Trypanosomatida</taxon>
        <taxon>Trypanosomatidae</taxon>
        <taxon>Leishmaniinae</taxon>
        <taxon>Leishmania</taxon>
    </lineage>
</organism>
<dbReference type="Proteomes" id="UP000674143">
    <property type="component" value="Unassembled WGS sequence"/>
</dbReference>
<name>A0A836HRZ8_9TRYP</name>
<reference evidence="3" key="1">
    <citation type="journal article" date="2021" name="Microbiol. Resour. Announc.">
        <title>LGAAP: Leishmaniinae Genome Assembly and Annotation Pipeline.</title>
        <authorList>
            <person name="Almutairi H."/>
            <person name="Urbaniak M.D."/>
            <person name="Bates M.D."/>
            <person name="Jariyapan N."/>
            <person name="Kwakye-Nuako G."/>
            <person name="Thomaz-Soccol V."/>
            <person name="Al-Salem W.S."/>
            <person name="Dillon R.J."/>
            <person name="Bates P.A."/>
            <person name="Gatherer D."/>
        </authorList>
    </citation>
    <scope>NUCLEOTIDE SEQUENCE [LARGE SCALE GENOMIC DNA]</scope>
</reference>
<proteinExistence type="predicted"/>
<evidence type="ECO:0000256" key="1">
    <source>
        <dbReference type="SAM" id="MobiDB-lite"/>
    </source>
</evidence>
<reference evidence="3" key="2">
    <citation type="journal article" date="2021" name="Sci. Data">
        <title>Chromosome-scale genome sequencing, assembly and annotation of six genomes from subfamily Leishmaniinae.</title>
        <authorList>
            <person name="Almutairi H."/>
            <person name="Urbaniak M.D."/>
            <person name="Bates M.D."/>
            <person name="Jariyapan N."/>
            <person name="Kwakye-Nuako G."/>
            <person name="Thomaz Soccol V."/>
            <person name="Al-Salem W.S."/>
            <person name="Dillon R.J."/>
            <person name="Bates P.A."/>
            <person name="Gatherer D."/>
        </authorList>
    </citation>
    <scope>NUCLEOTIDE SEQUENCE [LARGE SCALE GENOMIC DNA]</scope>
</reference>
<sequence length="138" mass="15862">MSFSTKFAMWWGSVTTKTEKLFNKEKQRLVTHEYYDNPNPKSSRPRSMHSIRGSMRVAGSDRGFQATDNNENCSKSFRQGHGTPSEGDVEETMEGIDPGYGGVQQRQYPLDQQYMQSSQYMHQQQHQGYPSQAHGQVY</sequence>
<dbReference type="GeneID" id="92362775"/>
<dbReference type="RefSeq" id="XP_067064215.1">
    <property type="nucleotide sequence ID" value="XM_067208841.1"/>
</dbReference>
<keyword evidence="3" id="KW-1185">Reference proteome</keyword>
<dbReference type="KEGG" id="loi:92362775"/>
<accession>A0A836HRZ8</accession>
<feature type="compositionally biased region" description="Polar residues" evidence="1">
    <location>
        <begin position="128"/>
        <end position="138"/>
    </location>
</feature>
<evidence type="ECO:0000313" key="2">
    <source>
        <dbReference type="EMBL" id="KAG5481855.1"/>
    </source>
</evidence>
<feature type="region of interest" description="Disordered" evidence="1">
    <location>
        <begin position="33"/>
        <end position="138"/>
    </location>
</feature>
<feature type="compositionally biased region" description="Low complexity" evidence="1">
    <location>
        <begin position="112"/>
        <end position="127"/>
    </location>
</feature>
<protein>
    <submittedName>
        <fullName evidence="2">Uncharacterized protein</fullName>
    </submittedName>
</protein>
<evidence type="ECO:0000313" key="3">
    <source>
        <dbReference type="Proteomes" id="UP000674143"/>
    </source>
</evidence>
<dbReference type="AlphaFoldDB" id="A0A836HRZ8"/>
<gene>
    <name evidence="2" type="ORF">LSCM4_06932</name>
</gene>
<comment type="caution">
    <text evidence="2">The sequence shown here is derived from an EMBL/GenBank/DDBJ whole genome shotgun (WGS) entry which is preliminary data.</text>
</comment>
<feature type="compositionally biased region" description="Polar residues" evidence="1">
    <location>
        <begin position="66"/>
        <end position="77"/>
    </location>
</feature>
<dbReference type="EMBL" id="JAFHLR010000017">
    <property type="protein sequence ID" value="KAG5481855.1"/>
    <property type="molecule type" value="Genomic_DNA"/>
</dbReference>